<dbReference type="FunCoup" id="Q2GVN8">
    <property type="interactions" value="27"/>
</dbReference>
<evidence type="ECO:0008006" key="3">
    <source>
        <dbReference type="Google" id="ProtNLM"/>
    </source>
</evidence>
<dbReference type="PRINTS" id="PR00988">
    <property type="entry name" value="URIDINKINASE"/>
</dbReference>
<reference evidence="2" key="1">
    <citation type="journal article" date="2015" name="Genome Announc.">
        <title>Draft genome sequence of the cellulolytic fungus Chaetomium globosum.</title>
        <authorList>
            <person name="Cuomo C.A."/>
            <person name="Untereiner W.A."/>
            <person name="Ma L.-J."/>
            <person name="Grabherr M."/>
            <person name="Birren B.W."/>
        </authorList>
    </citation>
    <scope>NUCLEOTIDE SEQUENCE [LARGE SCALE GENOMIC DNA]</scope>
    <source>
        <strain evidence="2">ATCC 6205 / CBS 148.51 / DSM 1962 / NBRC 6347 / NRRL 1970</strain>
    </source>
</reference>
<dbReference type="VEuPathDB" id="FungiDB:CHGG_07966"/>
<dbReference type="GeneID" id="4394387"/>
<accession>Q2GVN8</accession>
<dbReference type="HOGENOM" id="CLU_058668_1_0_1"/>
<dbReference type="CDD" id="cd02024">
    <property type="entry name" value="NRK1"/>
    <property type="match status" value="1"/>
</dbReference>
<sequence>MDQIRTIIIGISGCSSSGKTTLARLLRDMFPDTFILHEDDFYKPESELPINQGHADWDCPEAISIPDLEAALAHVRATGTFPVSSRVPSAISPNNTLSRRSNHGCAPLTSPTPLSPPCPAILTPTPITTIFHKNYNNFQTSSHAGFLFTLRTAQLPSAQSWPTLDIKLFLRASRAAALRRRTARDGYVHMDGFWKDPPGYVEQVVWPNYVAAHRWLFEGGGCGGGQVGWRGVEGGREFWCRGLESESESGVCWG</sequence>
<dbReference type="eggNOG" id="KOG3308">
    <property type="taxonomic scope" value="Eukaryota"/>
</dbReference>
<evidence type="ECO:0000313" key="1">
    <source>
        <dbReference type="EMBL" id="EAQ86713.1"/>
    </source>
</evidence>
<dbReference type="EMBL" id="CH408033">
    <property type="protein sequence ID" value="EAQ86713.1"/>
    <property type="molecule type" value="Genomic_DNA"/>
</dbReference>
<dbReference type="Gene3D" id="3.40.50.300">
    <property type="entry name" value="P-loop containing nucleotide triphosphate hydrolases"/>
    <property type="match status" value="1"/>
</dbReference>
<dbReference type="SUPFAM" id="SSF52540">
    <property type="entry name" value="P-loop containing nucleoside triphosphate hydrolases"/>
    <property type="match status" value="1"/>
</dbReference>
<dbReference type="RefSeq" id="XP_001225622.1">
    <property type="nucleotide sequence ID" value="XM_001225621.1"/>
</dbReference>
<keyword evidence="2" id="KW-1185">Reference proteome</keyword>
<dbReference type="AlphaFoldDB" id="Q2GVN8"/>
<dbReference type="InterPro" id="IPR027417">
    <property type="entry name" value="P-loop_NTPase"/>
</dbReference>
<dbReference type="OrthoDB" id="10041966at2759"/>
<dbReference type="OMA" id="MDMEAMT"/>
<protein>
    <recommendedName>
        <fullName evidence="3">Phosphoribulokinase/uridine kinase domain-containing protein</fullName>
    </recommendedName>
</protein>
<proteinExistence type="predicted"/>
<gene>
    <name evidence="1" type="ORF">CHGG_07966</name>
</gene>
<name>Q2GVN8_CHAGB</name>
<dbReference type="Proteomes" id="UP000001056">
    <property type="component" value="Unassembled WGS sequence"/>
</dbReference>
<organism evidence="1 2">
    <name type="scientific">Chaetomium globosum (strain ATCC 6205 / CBS 148.51 / DSM 1962 / NBRC 6347 / NRRL 1970)</name>
    <name type="common">Soil fungus</name>
    <dbReference type="NCBI Taxonomy" id="306901"/>
    <lineage>
        <taxon>Eukaryota</taxon>
        <taxon>Fungi</taxon>
        <taxon>Dikarya</taxon>
        <taxon>Ascomycota</taxon>
        <taxon>Pezizomycotina</taxon>
        <taxon>Sordariomycetes</taxon>
        <taxon>Sordariomycetidae</taxon>
        <taxon>Sordariales</taxon>
        <taxon>Chaetomiaceae</taxon>
        <taxon>Chaetomium</taxon>
    </lineage>
</organism>
<evidence type="ECO:0000313" key="2">
    <source>
        <dbReference type="Proteomes" id="UP000001056"/>
    </source>
</evidence>
<dbReference type="STRING" id="306901.Q2GVN8"/>
<dbReference type="InParanoid" id="Q2GVN8"/>